<sequence>MKFLQIVESLWNSFAIARHSSLSERFVELGVSRAESDNRERGVIAADNNRCSSNTVPTTSSSSSSSSQQRTVIQKSEGGRGRLETSVAGAADLRLRVEAVTNRWLPVSERTSDTVDANQGDILNSGNLRTLPDFVSLDPLNPSTPTGFTCPSATSQGQSVAAVPGQLSSKERKAGEAVSLWDSPSVQTATTIATEPTPLKSPPVSCVQSASCQGSSCPLCRHDCGDQAGLRVHLLQQHRVAPDGVPRLIRMVDMPSAAAGATSSIDADASEGNDGAGRVLLPSSPSPPDGLTADEVKSLPPGTSDSDQVWTVTKAVPSANVPANTCQENGKDSHIPRGDCDISPSRELNANNLCAKSPPNKEDSPWSSTATPGNHTNFIRSSNGEAALPNGVTSPSPPAGSAPRGTDARPSPSPNLVPSFPSASAAPPTVTSNTLSGVLSTVTAPARTEGPQHKSWPASLVQGQSRNKEGDSGSNSNSSKNFLSREINLDLLQSEHERLLTEEGLAATGSHQTKSQSVDLSTDLTKNQSVYLSTDFTKNQSVYLSTDLTKNQSVYLSTDLTKNLSVYLSTDLTKNLSVYLSTDLTKNQSVYLSTDLTKNQSVYLSTDLTKNQSVDLSTDLTKNLSVYLSTDLTKNQSVYLSTDLTKNQSVYLSTDLTKNLSVYLSTDLTKNQSVYLSTDLTKNLSVYLSTDLTKNQSVYLSTDLTKNQSVYLSTDLTKNQSVYLSTDLTKNQSVYLSTDLTKNQSVYLSTDLTKNQSVYLSTDLTKNQSVYLSTDLTKNQSVYLSTDLTKNQSVYLSTDLTKKRARIIE</sequence>
<feature type="region of interest" description="Disordered" evidence="1">
    <location>
        <begin position="445"/>
        <end position="481"/>
    </location>
</feature>
<feature type="region of interest" description="Disordered" evidence="1">
    <location>
        <begin position="48"/>
        <end position="82"/>
    </location>
</feature>
<reference evidence="2" key="1">
    <citation type="journal article" date="2023" name="G3 (Bethesda)">
        <title>A reference genome for the long-term kleptoplast-retaining sea slug Elysia crispata morphotype clarki.</title>
        <authorList>
            <person name="Eastman K.E."/>
            <person name="Pendleton A.L."/>
            <person name="Shaikh M.A."/>
            <person name="Suttiyut T."/>
            <person name="Ogas R."/>
            <person name="Tomko P."/>
            <person name="Gavelis G."/>
            <person name="Widhalm J.R."/>
            <person name="Wisecaver J.H."/>
        </authorList>
    </citation>
    <scope>NUCLEOTIDE SEQUENCE</scope>
    <source>
        <strain evidence="2">ECLA1</strain>
    </source>
</reference>
<feature type="compositionally biased region" description="Low complexity" evidence="1">
    <location>
        <begin position="418"/>
        <end position="428"/>
    </location>
</feature>
<feature type="compositionally biased region" description="Basic and acidic residues" evidence="1">
    <location>
        <begin position="329"/>
        <end position="340"/>
    </location>
</feature>
<feature type="region of interest" description="Disordered" evidence="1">
    <location>
        <begin position="262"/>
        <end position="308"/>
    </location>
</feature>
<dbReference type="Proteomes" id="UP001283361">
    <property type="component" value="Unassembled WGS sequence"/>
</dbReference>
<feature type="compositionally biased region" description="Low complexity" evidence="1">
    <location>
        <begin position="52"/>
        <end position="67"/>
    </location>
</feature>
<protein>
    <submittedName>
        <fullName evidence="2">Uncharacterized protein</fullName>
    </submittedName>
</protein>
<dbReference type="EMBL" id="JAWDGP010001389">
    <property type="protein sequence ID" value="KAK3792037.1"/>
    <property type="molecule type" value="Genomic_DNA"/>
</dbReference>
<dbReference type="AlphaFoldDB" id="A0AAE1AQ94"/>
<keyword evidence="3" id="KW-1185">Reference proteome</keyword>
<gene>
    <name evidence="2" type="ORF">RRG08_055304</name>
</gene>
<evidence type="ECO:0000256" key="1">
    <source>
        <dbReference type="SAM" id="MobiDB-lite"/>
    </source>
</evidence>
<evidence type="ECO:0000313" key="2">
    <source>
        <dbReference type="EMBL" id="KAK3792037.1"/>
    </source>
</evidence>
<comment type="caution">
    <text evidence="2">The sequence shown here is derived from an EMBL/GenBank/DDBJ whole genome shotgun (WGS) entry which is preliminary data.</text>
</comment>
<feature type="compositionally biased region" description="Polar residues" evidence="1">
    <location>
        <begin position="365"/>
        <end position="384"/>
    </location>
</feature>
<feature type="region of interest" description="Disordered" evidence="1">
    <location>
        <begin position="321"/>
        <end position="432"/>
    </location>
</feature>
<accession>A0AAE1AQ94</accession>
<proteinExistence type="predicted"/>
<feature type="compositionally biased region" description="Low complexity" evidence="1">
    <location>
        <begin position="472"/>
        <end position="481"/>
    </location>
</feature>
<name>A0AAE1AQ94_9GAST</name>
<evidence type="ECO:0000313" key="3">
    <source>
        <dbReference type="Proteomes" id="UP001283361"/>
    </source>
</evidence>
<organism evidence="2 3">
    <name type="scientific">Elysia crispata</name>
    <name type="common">lettuce slug</name>
    <dbReference type="NCBI Taxonomy" id="231223"/>
    <lineage>
        <taxon>Eukaryota</taxon>
        <taxon>Metazoa</taxon>
        <taxon>Spiralia</taxon>
        <taxon>Lophotrochozoa</taxon>
        <taxon>Mollusca</taxon>
        <taxon>Gastropoda</taxon>
        <taxon>Heterobranchia</taxon>
        <taxon>Euthyneura</taxon>
        <taxon>Panpulmonata</taxon>
        <taxon>Sacoglossa</taxon>
        <taxon>Placobranchoidea</taxon>
        <taxon>Plakobranchidae</taxon>
        <taxon>Elysia</taxon>
    </lineage>
</organism>